<evidence type="ECO:0000256" key="1">
    <source>
        <dbReference type="ARBA" id="ARBA00004694"/>
    </source>
</evidence>
<dbReference type="PANTHER" id="PTHR11458:SF0">
    <property type="entry name" value="DELTA-AMINOLEVULINIC ACID DEHYDRATASE"/>
    <property type="match status" value="1"/>
</dbReference>
<name>A0A383DZS8_9ZZZZ</name>
<feature type="non-terminal residue" evidence="9">
    <location>
        <position position="135"/>
    </location>
</feature>
<dbReference type="GO" id="GO:0006782">
    <property type="term" value="P:protoporphyrinogen IX biosynthetic process"/>
    <property type="evidence" value="ECO:0007669"/>
    <property type="project" value="UniProtKB-UniPathway"/>
</dbReference>
<sequence length="135" mass="15413">MKNIGTYPSVRLRRNRKSDWSRRLVQENNLSSNDLIWPIFIKEGKNQKEPINSMPGVYRYSLDKIEKLVESAINKKIPMIALFPNTPASKKNAKGSEALNKNNLVCKALKLIKKNYKNIGLMCDVALDPYTSHGH</sequence>
<evidence type="ECO:0000313" key="9">
    <source>
        <dbReference type="EMBL" id="SVE49665.1"/>
    </source>
</evidence>
<dbReference type="EMBL" id="UINC01221359">
    <property type="protein sequence ID" value="SVE49665.1"/>
    <property type="molecule type" value="Genomic_DNA"/>
</dbReference>
<dbReference type="Pfam" id="PF00490">
    <property type="entry name" value="ALAD"/>
    <property type="match status" value="1"/>
</dbReference>
<comment type="catalytic activity">
    <reaction evidence="8">
        <text>2 5-aminolevulinate = porphobilinogen + 2 H2O + H(+)</text>
        <dbReference type="Rhea" id="RHEA:24064"/>
        <dbReference type="ChEBI" id="CHEBI:15377"/>
        <dbReference type="ChEBI" id="CHEBI:15378"/>
        <dbReference type="ChEBI" id="CHEBI:58126"/>
        <dbReference type="ChEBI" id="CHEBI:356416"/>
        <dbReference type="EC" id="4.2.1.24"/>
    </reaction>
</comment>
<evidence type="ECO:0000256" key="2">
    <source>
        <dbReference type="ARBA" id="ARBA00008055"/>
    </source>
</evidence>
<evidence type="ECO:0000256" key="3">
    <source>
        <dbReference type="ARBA" id="ARBA00012053"/>
    </source>
</evidence>
<proteinExistence type="inferred from homology"/>
<organism evidence="9">
    <name type="scientific">marine metagenome</name>
    <dbReference type="NCBI Taxonomy" id="408172"/>
    <lineage>
        <taxon>unclassified sequences</taxon>
        <taxon>metagenomes</taxon>
        <taxon>ecological metagenomes</taxon>
    </lineage>
</organism>
<gene>
    <name evidence="9" type="ORF">METZ01_LOCUS502519</name>
</gene>
<dbReference type="PANTHER" id="PTHR11458">
    <property type="entry name" value="DELTA-AMINOLEVULINIC ACID DEHYDRATASE"/>
    <property type="match status" value="1"/>
</dbReference>
<dbReference type="AlphaFoldDB" id="A0A383DZS8"/>
<dbReference type="EC" id="4.2.1.24" evidence="3"/>
<keyword evidence="6" id="KW-0627">Porphyrin biosynthesis</keyword>
<dbReference type="GO" id="GO:0005829">
    <property type="term" value="C:cytosol"/>
    <property type="evidence" value="ECO:0007669"/>
    <property type="project" value="TreeGrafter"/>
</dbReference>
<dbReference type="Gene3D" id="3.20.20.70">
    <property type="entry name" value="Aldolase class I"/>
    <property type="match status" value="1"/>
</dbReference>
<protein>
    <recommendedName>
        <fullName evidence="3">porphobilinogen synthase</fullName>
        <ecNumber evidence="3">4.2.1.24</ecNumber>
    </recommendedName>
    <alternativeName>
        <fullName evidence="7">Porphobilinogen synthase</fullName>
    </alternativeName>
</protein>
<evidence type="ECO:0000256" key="7">
    <source>
        <dbReference type="ARBA" id="ARBA00032837"/>
    </source>
</evidence>
<dbReference type="GO" id="GO:0004655">
    <property type="term" value="F:porphobilinogen synthase activity"/>
    <property type="evidence" value="ECO:0007669"/>
    <property type="project" value="UniProtKB-EC"/>
</dbReference>
<comment type="pathway">
    <text evidence="1">Porphyrin-containing compound metabolism; protoporphyrin-IX biosynthesis; coproporphyrinogen-III from 5-aminolevulinate: step 1/4.</text>
</comment>
<dbReference type="GO" id="GO:0008270">
    <property type="term" value="F:zinc ion binding"/>
    <property type="evidence" value="ECO:0007669"/>
    <property type="project" value="TreeGrafter"/>
</dbReference>
<accession>A0A383DZS8</accession>
<evidence type="ECO:0000256" key="4">
    <source>
        <dbReference type="ARBA" id="ARBA00023133"/>
    </source>
</evidence>
<dbReference type="InterPro" id="IPR013785">
    <property type="entry name" value="Aldolase_TIM"/>
</dbReference>
<reference evidence="9" key="1">
    <citation type="submission" date="2018-05" db="EMBL/GenBank/DDBJ databases">
        <authorList>
            <person name="Lanie J.A."/>
            <person name="Ng W.-L."/>
            <person name="Kazmierczak K.M."/>
            <person name="Andrzejewski T.M."/>
            <person name="Davidsen T.M."/>
            <person name="Wayne K.J."/>
            <person name="Tettelin H."/>
            <person name="Glass J.I."/>
            <person name="Rusch D."/>
            <person name="Podicherti R."/>
            <person name="Tsui H.-C.T."/>
            <person name="Winkler M.E."/>
        </authorList>
    </citation>
    <scope>NUCLEOTIDE SEQUENCE</scope>
</reference>
<dbReference type="SUPFAM" id="SSF51569">
    <property type="entry name" value="Aldolase"/>
    <property type="match status" value="1"/>
</dbReference>
<evidence type="ECO:0000256" key="5">
    <source>
        <dbReference type="ARBA" id="ARBA00023239"/>
    </source>
</evidence>
<evidence type="ECO:0000256" key="8">
    <source>
        <dbReference type="ARBA" id="ARBA00047651"/>
    </source>
</evidence>
<dbReference type="SMART" id="SM01004">
    <property type="entry name" value="ALAD"/>
    <property type="match status" value="1"/>
</dbReference>
<keyword evidence="5" id="KW-0456">Lyase</keyword>
<keyword evidence="4" id="KW-0350">Heme biosynthesis</keyword>
<dbReference type="InterPro" id="IPR001731">
    <property type="entry name" value="ALAD"/>
</dbReference>
<evidence type="ECO:0000256" key="6">
    <source>
        <dbReference type="ARBA" id="ARBA00023244"/>
    </source>
</evidence>
<comment type="similarity">
    <text evidence="2">Belongs to the ALAD family.</text>
</comment>
<dbReference type="UniPathway" id="UPA00251">
    <property type="reaction ID" value="UER00318"/>
</dbReference>